<gene>
    <name evidence="1" type="ordered locus">CAP2UW1_1603</name>
</gene>
<organism evidence="1">
    <name type="scientific">Accumulibacter regalis</name>
    <dbReference type="NCBI Taxonomy" id="522306"/>
    <lineage>
        <taxon>Bacteria</taxon>
        <taxon>Pseudomonadati</taxon>
        <taxon>Pseudomonadota</taxon>
        <taxon>Betaproteobacteria</taxon>
        <taxon>Candidatus Accumulibacter</taxon>
    </lineage>
</organism>
<dbReference type="STRING" id="522306.CAP2UW1_1603"/>
<dbReference type="AlphaFoldDB" id="C7RTU1"/>
<evidence type="ECO:0000313" key="1">
    <source>
        <dbReference type="EMBL" id="ACV34917.1"/>
    </source>
</evidence>
<dbReference type="HOGENOM" id="CLU_671977_0_0_4"/>
<dbReference type="KEGG" id="app:CAP2UW1_1603"/>
<reference evidence="1" key="2">
    <citation type="submission" date="2009-09" db="EMBL/GenBank/DDBJ databases">
        <title>Complete sequence of chromosome of Candidatus Accumulibacter phosphatis clade IIA str. UW-1.</title>
        <authorList>
            <consortium name="US DOE Joint Genome Institute"/>
            <person name="Martin H.G."/>
            <person name="Ivanova N."/>
            <person name="Kunin V."/>
            <person name="Warnecke F."/>
            <person name="Barry K."/>
            <person name="He S."/>
            <person name="Salamov A."/>
            <person name="Szeto E."/>
            <person name="Dalin E."/>
            <person name="Pangilinan J.L."/>
            <person name="Lapidus A."/>
            <person name="Lowry S."/>
            <person name="Kyrpides N.C."/>
            <person name="McMahon K.D."/>
            <person name="Hugenholtz P."/>
        </authorList>
    </citation>
    <scope>NUCLEOTIDE SEQUENCE [LARGE SCALE GENOMIC DNA]</scope>
    <source>
        <strain evidence="1">UW-1</strain>
    </source>
</reference>
<dbReference type="OrthoDB" id="104864at2"/>
<dbReference type="EMBL" id="CP001715">
    <property type="protein sequence ID" value="ACV34917.1"/>
    <property type="molecule type" value="Genomic_DNA"/>
</dbReference>
<name>C7RTU1_ACCRE</name>
<proteinExistence type="predicted"/>
<protein>
    <submittedName>
        <fullName evidence="1">Uncharacterized protein</fullName>
    </submittedName>
</protein>
<sequence>MVPHGNRNSFDIRQKNADGSQIVVSQQQLPDGTKRVTGFKQTDDTRDGTTTRVYADGRLVTQGRDFERRSVGSGTSFVTHRNGLRAAVLPDGRPVFQDRFTSFRDQDGRERRMIERTRYARWWNGRPEYEPRPVVRRYDVVYIHGAPVAQYRPSRFVPDDYRGHYARFAVPVVVAAATWVAFASPVTSYNDPLALMGDMQISSAFEEGYAYSTPYGASPVYDAPEAATLRSQMTTVRQHVKTSVQGNAALKDQLAGVDVQAASSRVQEAVGSAVPIQIPEEVRQQVRKQVRLSVAMHQNGRPLVLADVLASGYARIYLFQTAQPLNVAQASAGVECFLNTGDLIGFSKLPAGEGAFAEMKVVASGSSSCLPGEVVLVRLTDLQEMLNGFSERVEENMQRVSACAASGKC</sequence>
<reference evidence="1" key="1">
    <citation type="submission" date="2009-08" db="EMBL/GenBank/DDBJ databases">
        <authorList>
            <consortium name="US DOE Joint Genome Institute"/>
            <person name="Lucas S."/>
            <person name="Copeland A."/>
            <person name="Lapidus A."/>
            <person name="Glavina del Rio T."/>
            <person name="Dalin E."/>
            <person name="Tice H."/>
            <person name="Bruce D."/>
            <person name="Barry K."/>
            <person name="Pitluck S."/>
            <person name="Lowry S."/>
            <person name="Larimer F."/>
            <person name="Land M."/>
            <person name="Hauser L."/>
            <person name="Kyrpides N."/>
            <person name="Ivanova N."/>
            <person name="McMahon K.D."/>
            <person name="Hugenholtz P."/>
        </authorList>
    </citation>
    <scope>NUCLEOTIDE SEQUENCE</scope>
    <source>
        <strain evidence="1">UW-1</strain>
    </source>
</reference>
<accession>C7RTU1</accession>